<keyword evidence="2" id="KW-1185">Reference proteome</keyword>
<proteinExistence type="predicted"/>
<dbReference type="AlphaFoldDB" id="A0A1X2I457"/>
<sequence>MAIIDTINLQEGKDKPKRKNGKRKAEKLFTLRLQAPLCYLREQDSTDIMTYVSTVYLHSPLQFLYLGILFLIDTPIVHNNPIADIHPPTSHVFDNGGNKVVSNREQGYVTNRQTEKARTNIDIVFLRGLITKQCQLHKKCISNISRAPSFQTYISLNKCLTQNKR</sequence>
<dbReference type="EMBL" id="MCGE01000029">
    <property type="protein sequence ID" value="ORZ08955.1"/>
    <property type="molecule type" value="Genomic_DNA"/>
</dbReference>
<comment type="caution">
    <text evidence="1">The sequence shown here is derived from an EMBL/GenBank/DDBJ whole genome shotgun (WGS) entry which is preliminary data.</text>
</comment>
<reference evidence="1 2" key="1">
    <citation type="submission" date="2016-07" db="EMBL/GenBank/DDBJ databases">
        <title>Pervasive Adenine N6-methylation of Active Genes in Fungi.</title>
        <authorList>
            <consortium name="DOE Joint Genome Institute"/>
            <person name="Mondo S.J."/>
            <person name="Dannebaum R.O."/>
            <person name="Kuo R.C."/>
            <person name="Labutti K."/>
            <person name="Haridas S."/>
            <person name="Kuo A."/>
            <person name="Salamov A."/>
            <person name="Ahrendt S.R."/>
            <person name="Lipzen A."/>
            <person name="Sullivan W."/>
            <person name="Andreopoulos W.B."/>
            <person name="Clum A."/>
            <person name="Lindquist E."/>
            <person name="Daum C."/>
            <person name="Ramamoorthy G.K."/>
            <person name="Gryganskyi A."/>
            <person name="Culley D."/>
            <person name="Magnuson J.K."/>
            <person name="James T.Y."/>
            <person name="O'Malley M.A."/>
            <person name="Stajich J.E."/>
            <person name="Spatafora J.W."/>
            <person name="Visel A."/>
            <person name="Grigoriev I.V."/>
        </authorList>
    </citation>
    <scope>NUCLEOTIDE SEQUENCE [LARGE SCALE GENOMIC DNA]</scope>
    <source>
        <strain evidence="1 2">NRRL 1336</strain>
    </source>
</reference>
<accession>A0A1X2I457</accession>
<evidence type="ECO:0000313" key="1">
    <source>
        <dbReference type="EMBL" id="ORZ08955.1"/>
    </source>
</evidence>
<dbReference type="Proteomes" id="UP000193560">
    <property type="component" value="Unassembled WGS sequence"/>
</dbReference>
<organism evidence="1 2">
    <name type="scientific">Absidia repens</name>
    <dbReference type="NCBI Taxonomy" id="90262"/>
    <lineage>
        <taxon>Eukaryota</taxon>
        <taxon>Fungi</taxon>
        <taxon>Fungi incertae sedis</taxon>
        <taxon>Mucoromycota</taxon>
        <taxon>Mucoromycotina</taxon>
        <taxon>Mucoromycetes</taxon>
        <taxon>Mucorales</taxon>
        <taxon>Cunninghamellaceae</taxon>
        <taxon>Absidia</taxon>
    </lineage>
</organism>
<protein>
    <submittedName>
        <fullName evidence="1">Uncharacterized protein</fullName>
    </submittedName>
</protein>
<gene>
    <name evidence="1" type="ORF">BCR42DRAFT_470720</name>
</gene>
<evidence type="ECO:0000313" key="2">
    <source>
        <dbReference type="Proteomes" id="UP000193560"/>
    </source>
</evidence>
<name>A0A1X2I457_9FUNG</name>